<dbReference type="AlphaFoldDB" id="A0A6J1T5E9"/>
<evidence type="ECO:0000313" key="3">
    <source>
        <dbReference type="Proteomes" id="UP000504606"/>
    </source>
</evidence>
<feature type="region of interest" description="Disordered" evidence="1">
    <location>
        <begin position="44"/>
        <end position="64"/>
    </location>
</feature>
<evidence type="ECO:0000313" key="4">
    <source>
        <dbReference type="RefSeq" id="XP_026288533.1"/>
    </source>
</evidence>
<organism evidence="3 4">
    <name type="scientific">Frankliniella occidentalis</name>
    <name type="common">Western flower thrips</name>
    <name type="synonym">Euthrips occidentalis</name>
    <dbReference type="NCBI Taxonomy" id="133901"/>
    <lineage>
        <taxon>Eukaryota</taxon>
        <taxon>Metazoa</taxon>
        <taxon>Ecdysozoa</taxon>
        <taxon>Arthropoda</taxon>
        <taxon>Hexapoda</taxon>
        <taxon>Insecta</taxon>
        <taxon>Pterygota</taxon>
        <taxon>Neoptera</taxon>
        <taxon>Paraneoptera</taxon>
        <taxon>Thysanoptera</taxon>
        <taxon>Terebrantia</taxon>
        <taxon>Thripoidea</taxon>
        <taxon>Thripidae</taxon>
        <taxon>Frankliniella</taxon>
    </lineage>
</organism>
<proteinExistence type="predicted"/>
<dbReference type="Proteomes" id="UP000504606">
    <property type="component" value="Unplaced"/>
</dbReference>
<evidence type="ECO:0000256" key="2">
    <source>
        <dbReference type="SAM" id="SignalP"/>
    </source>
</evidence>
<sequence length="107" mass="11290">MRSAALCVVFLHLAAVMAQQDLLAVPGQVLRDGLETGAAFGQRTASRLGAARPPALPQLPQLPQLPSLSLPPLPRLPDLPQLPALPPLASLLPAYRAHLNTSVKSRP</sequence>
<name>A0A6J1T5E9_FRAOC</name>
<evidence type="ECO:0000256" key="1">
    <source>
        <dbReference type="SAM" id="MobiDB-lite"/>
    </source>
</evidence>
<gene>
    <name evidence="4" type="primary">LOC113213628</name>
</gene>
<dbReference type="KEGG" id="foc:113213628"/>
<reference evidence="4" key="1">
    <citation type="submission" date="2025-08" db="UniProtKB">
        <authorList>
            <consortium name="RefSeq"/>
        </authorList>
    </citation>
    <scope>IDENTIFICATION</scope>
    <source>
        <tissue evidence="4">Whole organism</tissue>
    </source>
</reference>
<feature type="signal peptide" evidence="2">
    <location>
        <begin position="1"/>
        <end position="18"/>
    </location>
</feature>
<dbReference type="RefSeq" id="XP_026288533.1">
    <property type="nucleotide sequence ID" value="XM_026432748.2"/>
</dbReference>
<keyword evidence="3" id="KW-1185">Reference proteome</keyword>
<feature type="compositionally biased region" description="Low complexity" evidence="1">
    <location>
        <begin position="45"/>
        <end position="64"/>
    </location>
</feature>
<protein>
    <submittedName>
        <fullName evidence="4">RNA-binding protein 12-like</fullName>
    </submittedName>
</protein>
<feature type="chain" id="PRO_5027093039" evidence="2">
    <location>
        <begin position="19"/>
        <end position="107"/>
    </location>
</feature>
<keyword evidence="2" id="KW-0732">Signal</keyword>
<accession>A0A6J1T5E9</accession>
<dbReference type="GeneID" id="113213628"/>